<dbReference type="EMBL" id="JAPMXC010000001">
    <property type="protein sequence ID" value="MCY0385773.1"/>
    <property type="molecule type" value="Genomic_DNA"/>
</dbReference>
<dbReference type="InterPro" id="IPR036778">
    <property type="entry name" value="OHCU_decarboxylase_sf"/>
</dbReference>
<dbReference type="InterPro" id="IPR017580">
    <property type="entry name" value="OHCU_decarboxylase-1"/>
</dbReference>
<evidence type="ECO:0000256" key="1">
    <source>
        <dbReference type="ARBA" id="ARBA00001163"/>
    </source>
</evidence>
<dbReference type="SUPFAM" id="SSF158694">
    <property type="entry name" value="UraD-Like"/>
    <property type="match status" value="1"/>
</dbReference>
<dbReference type="NCBIfam" id="TIGR03164">
    <property type="entry name" value="UHCUDC"/>
    <property type="match status" value="1"/>
</dbReference>
<evidence type="ECO:0000256" key="5">
    <source>
        <dbReference type="ARBA" id="ARBA00022793"/>
    </source>
</evidence>
<accession>A0ABT3ZIG3</accession>
<dbReference type="InterPro" id="IPR018020">
    <property type="entry name" value="OHCU_decarboxylase"/>
</dbReference>
<keyword evidence="9" id="KW-1185">Reference proteome</keyword>
<evidence type="ECO:0000256" key="4">
    <source>
        <dbReference type="ARBA" id="ARBA00022631"/>
    </source>
</evidence>
<dbReference type="Pfam" id="PF09349">
    <property type="entry name" value="OHCU_decarbox"/>
    <property type="match status" value="1"/>
</dbReference>
<dbReference type="RefSeq" id="WP_267844892.1">
    <property type="nucleotide sequence ID" value="NZ_JAPMXC010000001.1"/>
</dbReference>
<evidence type="ECO:0000313" key="9">
    <source>
        <dbReference type="Proteomes" id="UP001082899"/>
    </source>
</evidence>
<comment type="pathway">
    <text evidence="2">Purine metabolism; urate degradation; (S)-allantoin from urate: step 3/3.</text>
</comment>
<dbReference type="EC" id="4.1.1.97" evidence="3"/>
<reference evidence="8" key="1">
    <citation type="submission" date="2022-11" db="EMBL/GenBank/DDBJ databases">
        <title>Robbsia betulipollinis sp. nov., isolated from pollen of birch (Betula pendula).</title>
        <authorList>
            <person name="Shi H."/>
            <person name="Ambika Manirajan B."/>
            <person name="Ratering S."/>
            <person name="Geissler-Plaum R."/>
            <person name="Schnell S."/>
        </authorList>
    </citation>
    <scope>NUCLEOTIDE SEQUENCE</scope>
    <source>
        <strain evidence="8">Bb-Pol-6</strain>
    </source>
</reference>
<keyword evidence="6 8" id="KW-0456">Lyase</keyword>
<evidence type="ECO:0000313" key="8">
    <source>
        <dbReference type="EMBL" id="MCY0385773.1"/>
    </source>
</evidence>
<keyword evidence="5" id="KW-0210">Decarboxylase</keyword>
<gene>
    <name evidence="8" type="primary">uraD</name>
    <name evidence="8" type="ORF">OVY01_00655</name>
</gene>
<evidence type="ECO:0000256" key="6">
    <source>
        <dbReference type="ARBA" id="ARBA00023239"/>
    </source>
</evidence>
<comment type="catalytic activity">
    <reaction evidence="1">
        <text>5-hydroxy-2-oxo-4-ureido-2,5-dihydro-1H-imidazole-5-carboxylate + H(+) = (S)-allantoin + CO2</text>
        <dbReference type="Rhea" id="RHEA:26301"/>
        <dbReference type="ChEBI" id="CHEBI:15378"/>
        <dbReference type="ChEBI" id="CHEBI:15678"/>
        <dbReference type="ChEBI" id="CHEBI:16526"/>
        <dbReference type="ChEBI" id="CHEBI:58639"/>
        <dbReference type="EC" id="4.1.1.97"/>
    </reaction>
</comment>
<dbReference type="PANTHER" id="PTHR43466:SF1">
    <property type="entry name" value="2-OXO-4-HYDROXY-4-CARBOXY-5-UREIDOIMIDAZOLINE DECARBOXYLASE-RELATED"/>
    <property type="match status" value="1"/>
</dbReference>
<dbReference type="PANTHER" id="PTHR43466">
    <property type="entry name" value="2-OXO-4-HYDROXY-4-CARBOXY-5-UREIDOIMIDAZOLINE DECARBOXYLASE-RELATED"/>
    <property type="match status" value="1"/>
</dbReference>
<organism evidence="8 9">
    <name type="scientific">Robbsia betulipollinis</name>
    <dbReference type="NCBI Taxonomy" id="2981849"/>
    <lineage>
        <taxon>Bacteria</taxon>
        <taxon>Pseudomonadati</taxon>
        <taxon>Pseudomonadota</taxon>
        <taxon>Betaproteobacteria</taxon>
        <taxon>Burkholderiales</taxon>
        <taxon>Burkholderiaceae</taxon>
        <taxon>Robbsia</taxon>
    </lineage>
</organism>
<feature type="domain" description="Oxo-4-hydroxy-4-carboxy-5-ureidoimidazoline decarboxylase" evidence="7">
    <location>
        <begin position="9"/>
        <end position="165"/>
    </location>
</feature>
<sequence>MSTTLPMLNAMPEAVFVATLGTIFEHSPWVAAAVSARRPFASVADLHRDMCTAVAGSSPAQRLALIAAHPELGAAMTRKQPLSVESAGEQAGAGLDRNDAPEAAQLLALNARYRARFGMPFVLAVRGYDRRGIIDNLHARLGHSLEEESDECLRQIYRIARFRLDDLIVDMRQGLV</sequence>
<name>A0ABT3ZIG3_9BURK</name>
<evidence type="ECO:0000256" key="2">
    <source>
        <dbReference type="ARBA" id="ARBA00004754"/>
    </source>
</evidence>
<protein>
    <recommendedName>
        <fullName evidence="3">2-oxo-4-hydroxy-4-carboxy-5-ureidoimidazoline decarboxylase</fullName>
        <ecNumber evidence="3">4.1.1.97</ecNumber>
    </recommendedName>
</protein>
<keyword evidence="4" id="KW-0659">Purine metabolism</keyword>
<dbReference type="GO" id="GO:0051997">
    <property type="term" value="F:2-oxo-4-hydroxy-4-carboxy-5-ureidoimidazoline decarboxylase activity"/>
    <property type="evidence" value="ECO:0007669"/>
    <property type="project" value="UniProtKB-EC"/>
</dbReference>
<dbReference type="Gene3D" id="1.10.3330.10">
    <property type="entry name" value="Oxo-4-hydroxy-4-carboxy-5-ureidoimidazoline decarboxylase"/>
    <property type="match status" value="1"/>
</dbReference>
<evidence type="ECO:0000259" key="7">
    <source>
        <dbReference type="Pfam" id="PF09349"/>
    </source>
</evidence>
<evidence type="ECO:0000256" key="3">
    <source>
        <dbReference type="ARBA" id="ARBA00012257"/>
    </source>
</evidence>
<dbReference type="Proteomes" id="UP001082899">
    <property type="component" value="Unassembled WGS sequence"/>
</dbReference>
<comment type="caution">
    <text evidence="8">The sequence shown here is derived from an EMBL/GenBank/DDBJ whole genome shotgun (WGS) entry which is preliminary data.</text>
</comment>
<proteinExistence type="predicted"/>